<dbReference type="AlphaFoldDB" id="A0A1Y2I5I3"/>
<name>A0A1Y2I5I3_9FUNG</name>
<dbReference type="Proteomes" id="UP000193411">
    <property type="component" value="Unassembled WGS sequence"/>
</dbReference>
<reference evidence="1 2" key="1">
    <citation type="submission" date="2016-07" db="EMBL/GenBank/DDBJ databases">
        <title>Pervasive Adenine N6-methylation of Active Genes in Fungi.</title>
        <authorList>
            <consortium name="DOE Joint Genome Institute"/>
            <person name="Mondo S.J."/>
            <person name="Dannebaum R.O."/>
            <person name="Kuo R.C."/>
            <person name="Labutti K."/>
            <person name="Haridas S."/>
            <person name="Kuo A."/>
            <person name="Salamov A."/>
            <person name="Ahrendt S.R."/>
            <person name="Lipzen A."/>
            <person name="Sullivan W."/>
            <person name="Andreopoulos W.B."/>
            <person name="Clum A."/>
            <person name="Lindquist E."/>
            <person name="Daum C."/>
            <person name="Ramamoorthy G.K."/>
            <person name="Gryganskyi A."/>
            <person name="Culley D."/>
            <person name="Magnuson J.K."/>
            <person name="James T.Y."/>
            <person name="O'Malley M.A."/>
            <person name="Stajich J.E."/>
            <person name="Spatafora J.W."/>
            <person name="Visel A."/>
            <person name="Grigoriev I.V."/>
        </authorList>
    </citation>
    <scope>NUCLEOTIDE SEQUENCE [LARGE SCALE GENOMIC DNA]</scope>
    <source>
        <strain evidence="1 2">PL171</strain>
    </source>
</reference>
<dbReference type="EMBL" id="MCFL01000001">
    <property type="protein sequence ID" value="ORZ41574.1"/>
    <property type="molecule type" value="Genomic_DNA"/>
</dbReference>
<sequence length="335" mass="37111">MAMSNPSSPSRLDGHLHLHDDRFQPLSTDHHQDMMDIDESQPTQGLSGEPDGLEEHAGLHQEQVTDAEIEDLIANAKTVSEDALAILDSLKSGRSPDQAEQGTLNVALMLHSLNEALESAEPRPNDLSLLQFVDYSFPFYEMTPETARADLAELQKAVELMGDQAHDHQAYVKYLTAIMDKDNPEWVNQDEAKEIEMACAEYEQVIEMHVNEVKLKGSDISELALEIENGERSLHAAVAQLSDLIAIYNSFPDPFAVYPDSTIDEQDALLQKMHHELAEINASLSDLEPAMAAGPETLADLDRELAQLEAENACSSKRPWPRTRHCTRSSTCTAA</sequence>
<keyword evidence="2" id="KW-1185">Reference proteome</keyword>
<comment type="caution">
    <text evidence="1">The sequence shown here is derived from an EMBL/GenBank/DDBJ whole genome shotgun (WGS) entry which is preliminary data.</text>
</comment>
<gene>
    <name evidence="1" type="ORF">BCR44DRAFT_1009757</name>
</gene>
<proteinExistence type="predicted"/>
<evidence type="ECO:0000313" key="1">
    <source>
        <dbReference type="EMBL" id="ORZ41574.1"/>
    </source>
</evidence>
<accession>A0A1Y2I5I3</accession>
<organism evidence="1 2">
    <name type="scientific">Catenaria anguillulae PL171</name>
    <dbReference type="NCBI Taxonomy" id="765915"/>
    <lineage>
        <taxon>Eukaryota</taxon>
        <taxon>Fungi</taxon>
        <taxon>Fungi incertae sedis</taxon>
        <taxon>Blastocladiomycota</taxon>
        <taxon>Blastocladiomycetes</taxon>
        <taxon>Blastocladiales</taxon>
        <taxon>Catenariaceae</taxon>
        <taxon>Catenaria</taxon>
    </lineage>
</organism>
<evidence type="ECO:0000313" key="2">
    <source>
        <dbReference type="Proteomes" id="UP000193411"/>
    </source>
</evidence>
<protein>
    <submittedName>
        <fullName evidence="1">Uncharacterized protein</fullName>
    </submittedName>
</protein>